<name>A0ABW1SPL3_9LACO</name>
<gene>
    <name evidence="1" type="ORF">ACFP1G_02080</name>
</gene>
<comment type="caution">
    <text evidence="1">The sequence shown here is derived from an EMBL/GenBank/DDBJ whole genome shotgun (WGS) entry which is preliminary data.</text>
</comment>
<organism evidence="1 2">
    <name type="scientific">Levilactobacillus tongjiangensis</name>
    <dbReference type="NCBI Taxonomy" id="2486023"/>
    <lineage>
        <taxon>Bacteria</taxon>
        <taxon>Bacillati</taxon>
        <taxon>Bacillota</taxon>
        <taxon>Bacilli</taxon>
        <taxon>Lactobacillales</taxon>
        <taxon>Lactobacillaceae</taxon>
        <taxon>Levilactobacillus</taxon>
    </lineage>
</organism>
<dbReference type="Proteomes" id="UP001596254">
    <property type="component" value="Unassembled WGS sequence"/>
</dbReference>
<reference evidence="2" key="1">
    <citation type="journal article" date="2019" name="Int. J. Syst. Evol. Microbiol.">
        <title>The Global Catalogue of Microorganisms (GCM) 10K type strain sequencing project: providing services to taxonomists for standard genome sequencing and annotation.</title>
        <authorList>
            <consortium name="The Broad Institute Genomics Platform"/>
            <consortium name="The Broad Institute Genome Sequencing Center for Infectious Disease"/>
            <person name="Wu L."/>
            <person name="Ma J."/>
        </authorList>
    </citation>
    <scope>NUCLEOTIDE SEQUENCE [LARGE SCALE GENOMIC DNA]</scope>
    <source>
        <strain evidence="2">CCM 8905</strain>
    </source>
</reference>
<proteinExistence type="predicted"/>
<keyword evidence="2" id="KW-1185">Reference proteome</keyword>
<evidence type="ECO:0000313" key="2">
    <source>
        <dbReference type="Proteomes" id="UP001596254"/>
    </source>
</evidence>
<dbReference type="EMBL" id="JBHSSK010000006">
    <property type="protein sequence ID" value="MFC6206267.1"/>
    <property type="molecule type" value="Genomic_DNA"/>
</dbReference>
<evidence type="ECO:0008006" key="3">
    <source>
        <dbReference type="Google" id="ProtNLM"/>
    </source>
</evidence>
<dbReference type="RefSeq" id="WP_125694166.1">
    <property type="nucleotide sequence ID" value="NZ_JBHSSK010000006.1"/>
</dbReference>
<accession>A0ABW1SPL3</accession>
<protein>
    <recommendedName>
        <fullName evidence="3">Cell surface protein</fullName>
    </recommendedName>
</protein>
<evidence type="ECO:0000313" key="1">
    <source>
        <dbReference type="EMBL" id="MFC6206267.1"/>
    </source>
</evidence>
<sequence length="163" mass="18478">MKKHRLVFVSIALFTTGIILTTTGTDVSAHSRAVKVPASLRGTWYHYDGSYNKIRATKYHFKTSGSNGSSSFSGVKFPKYAFGHADLFVHRTPKGYYNIGKYGIDDVGTFKKVTHKGHAAIKQVWHDLPDTGAHVDYWYKTRAIAKHPSVKYKNFKIQRILLR</sequence>